<gene>
    <name evidence="1" type="ORF">SLEP1_g43145</name>
</gene>
<dbReference type="AlphaFoldDB" id="A0AAV5LC27"/>
<dbReference type="EMBL" id="BPVZ01000107">
    <property type="protein sequence ID" value="GKV34804.1"/>
    <property type="molecule type" value="Genomic_DNA"/>
</dbReference>
<accession>A0AAV5LC27</accession>
<organism evidence="1 2">
    <name type="scientific">Rubroshorea leprosula</name>
    <dbReference type="NCBI Taxonomy" id="152421"/>
    <lineage>
        <taxon>Eukaryota</taxon>
        <taxon>Viridiplantae</taxon>
        <taxon>Streptophyta</taxon>
        <taxon>Embryophyta</taxon>
        <taxon>Tracheophyta</taxon>
        <taxon>Spermatophyta</taxon>
        <taxon>Magnoliopsida</taxon>
        <taxon>eudicotyledons</taxon>
        <taxon>Gunneridae</taxon>
        <taxon>Pentapetalae</taxon>
        <taxon>rosids</taxon>
        <taxon>malvids</taxon>
        <taxon>Malvales</taxon>
        <taxon>Dipterocarpaceae</taxon>
        <taxon>Rubroshorea</taxon>
    </lineage>
</organism>
<evidence type="ECO:0008006" key="3">
    <source>
        <dbReference type="Google" id="ProtNLM"/>
    </source>
</evidence>
<dbReference type="Proteomes" id="UP001054252">
    <property type="component" value="Unassembled WGS sequence"/>
</dbReference>
<protein>
    <recommendedName>
        <fullName evidence="3">Transposase</fullName>
    </recommendedName>
</protein>
<name>A0AAV5LC27_9ROSI</name>
<keyword evidence="2" id="KW-1185">Reference proteome</keyword>
<evidence type="ECO:0000313" key="1">
    <source>
        <dbReference type="EMBL" id="GKV34804.1"/>
    </source>
</evidence>
<reference evidence="1 2" key="1">
    <citation type="journal article" date="2021" name="Commun. Biol.">
        <title>The genome of Shorea leprosula (Dipterocarpaceae) highlights the ecological relevance of drought in aseasonal tropical rainforests.</title>
        <authorList>
            <person name="Ng K.K.S."/>
            <person name="Kobayashi M.J."/>
            <person name="Fawcett J.A."/>
            <person name="Hatakeyama M."/>
            <person name="Paape T."/>
            <person name="Ng C.H."/>
            <person name="Ang C.C."/>
            <person name="Tnah L.H."/>
            <person name="Lee C.T."/>
            <person name="Nishiyama T."/>
            <person name="Sese J."/>
            <person name="O'Brien M.J."/>
            <person name="Copetti D."/>
            <person name="Mohd Noor M.I."/>
            <person name="Ong R.C."/>
            <person name="Putra M."/>
            <person name="Sireger I.Z."/>
            <person name="Indrioko S."/>
            <person name="Kosugi Y."/>
            <person name="Izuno A."/>
            <person name="Isagi Y."/>
            <person name="Lee S.L."/>
            <person name="Shimizu K.K."/>
        </authorList>
    </citation>
    <scope>NUCLEOTIDE SEQUENCE [LARGE SCALE GENOMIC DNA]</scope>
    <source>
        <strain evidence="1">214</strain>
    </source>
</reference>
<proteinExistence type="predicted"/>
<comment type="caution">
    <text evidence="1">The sequence shown here is derived from an EMBL/GenBank/DDBJ whole genome shotgun (WGS) entry which is preliminary data.</text>
</comment>
<evidence type="ECO:0000313" key="2">
    <source>
        <dbReference type="Proteomes" id="UP001054252"/>
    </source>
</evidence>
<sequence length="74" mass="8189">MMAPSQILWQHKFGILRPTVAAVDDVIFVLRPSGQGKCPCVASSVDDAEIKENVILNLKKHLKAGSRSWCIKKN</sequence>